<dbReference type="Proteomes" id="UP000239936">
    <property type="component" value="Unassembled WGS sequence"/>
</dbReference>
<comment type="similarity">
    <text evidence="3 7">Belongs to the IspD/TarI cytidylyltransferase family. IspD subfamily.</text>
</comment>
<keyword evidence="9" id="KW-1185">Reference proteome</keyword>
<dbReference type="PANTHER" id="PTHR32125:SF4">
    <property type="entry name" value="2-C-METHYL-D-ERYTHRITOL 4-PHOSPHATE CYTIDYLYLTRANSFERASE, CHLOROPLASTIC"/>
    <property type="match status" value="1"/>
</dbReference>
<dbReference type="Gene3D" id="3.90.550.10">
    <property type="entry name" value="Spore Coat Polysaccharide Biosynthesis Protein SpsA, Chain A"/>
    <property type="match status" value="1"/>
</dbReference>
<dbReference type="PROSITE" id="PS01295">
    <property type="entry name" value="ISPD"/>
    <property type="match status" value="1"/>
</dbReference>
<comment type="function">
    <text evidence="7">Catalyzes the formation of 4-diphosphocytidyl-2-C-methyl-D-erythritol from CTP and 2-C-methyl-D-erythritol 4-phosphate (MEP).</text>
</comment>
<dbReference type="GO" id="GO:0019288">
    <property type="term" value="P:isopentenyl diphosphate biosynthetic process, methylerythritol 4-phosphate pathway"/>
    <property type="evidence" value="ECO:0007669"/>
    <property type="project" value="UniProtKB-UniRule"/>
</dbReference>
<dbReference type="EC" id="2.7.7.60" evidence="7"/>
<gene>
    <name evidence="7" type="primary">ispD</name>
    <name evidence="8" type="ORF">CXB77_03315</name>
</gene>
<evidence type="ECO:0000256" key="1">
    <source>
        <dbReference type="ARBA" id="ARBA00001282"/>
    </source>
</evidence>
<evidence type="ECO:0000256" key="4">
    <source>
        <dbReference type="ARBA" id="ARBA00022679"/>
    </source>
</evidence>
<dbReference type="FunFam" id="3.90.550.10:FF:000003">
    <property type="entry name" value="2-C-methyl-D-erythritol 4-phosphate cytidylyltransferase"/>
    <property type="match status" value="1"/>
</dbReference>
<feature type="site" description="Positions MEP for the nucleophilic attack" evidence="7">
    <location>
        <position position="215"/>
    </location>
</feature>
<reference evidence="8 9" key="1">
    <citation type="submission" date="2018-01" db="EMBL/GenBank/DDBJ databases">
        <title>The complete genome sequence of Chromatium okenii LaCa, a purple sulfur bacterium with a turbulent life.</title>
        <authorList>
            <person name="Luedin S.M."/>
            <person name="Liechti N."/>
            <person name="Storelli N."/>
            <person name="Danza F."/>
            <person name="Wittwer M."/>
            <person name="Pothier J.F."/>
            <person name="Tonolla M.A."/>
        </authorList>
    </citation>
    <scope>NUCLEOTIDE SEQUENCE [LARGE SCALE GENOMIC DNA]</scope>
    <source>
        <strain evidence="8 9">LaCa</strain>
    </source>
</reference>
<feature type="site" description="Transition state stabilizer" evidence="7">
    <location>
        <position position="19"/>
    </location>
</feature>
<evidence type="ECO:0000256" key="3">
    <source>
        <dbReference type="ARBA" id="ARBA00009789"/>
    </source>
</evidence>
<keyword evidence="4 7" id="KW-0808">Transferase</keyword>
<sequence length="235" mass="25712">MSQTPAFWAVIPAAGVGRRMGSAIPKQYLDLAGQTVIEHTLARFIADERISGVVVALDPADGYWNDTAFATHPRVLRVDGGAERCHSVLNALTVLANRAHEQDWVLVHDAARPCLQAADLDRLIETLRDDAVGGLLGIPVRDTMKRNDGMGRIAETVERSSLWHAYTPQMFRLGLLRQALDAAVAAGALVTDDASAMERLGYAPRLIEGHADNLKITRAEDLPLARFYLQQQGRI</sequence>
<dbReference type="InterPro" id="IPR029044">
    <property type="entry name" value="Nucleotide-diphossugar_trans"/>
</dbReference>
<comment type="catalytic activity">
    <reaction evidence="1 7">
        <text>2-C-methyl-D-erythritol 4-phosphate + CTP + H(+) = 4-CDP-2-C-methyl-D-erythritol + diphosphate</text>
        <dbReference type="Rhea" id="RHEA:13429"/>
        <dbReference type="ChEBI" id="CHEBI:15378"/>
        <dbReference type="ChEBI" id="CHEBI:33019"/>
        <dbReference type="ChEBI" id="CHEBI:37563"/>
        <dbReference type="ChEBI" id="CHEBI:57823"/>
        <dbReference type="ChEBI" id="CHEBI:58262"/>
        <dbReference type="EC" id="2.7.7.60"/>
    </reaction>
</comment>
<dbReference type="AlphaFoldDB" id="A0A2S7XTH5"/>
<dbReference type="RefSeq" id="WP_105072777.1">
    <property type="nucleotide sequence ID" value="NZ_PPGH01000018.1"/>
</dbReference>
<dbReference type="PANTHER" id="PTHR32125">
    <property type="entry name" value="2-C-METHYL-D-ERYTHRITOL 4-PHOSPHATE CYTIDYLYLTRANSFERASE, CHLOROPLASTIC"/>
    <property type="match status" value="1"/>
</dbReference>
<proteinExistence type="inferred from homology"/>
<accession>A0A2S7XTH5</accession>
<dbReference type="InterPro" id="IPR034683">
    <property type="entry name" value="IspD/TarI"/>
</dbReference>
<comment type="caution">
    <text evidence="8">The sequence shown here is derived from an EMBL/GenBank/DDBJ whole genome shotgun (WGS) entry which is preliminary data.</text>
</comment>
<dbReference type="NCBIfam" id="TIGR00453">
    <property type="entry name" value="ispD"/>
    <property type="match status" value="1"/>
</dbReference>
<protein>
    <recommendedName>
        <fullName evidence="7">2-C-methyl-D-erythritol 4-phosphate cytidylyltransferase</fullName>
        <ecNumber evidence="7">2.7.7.60</ecNumber>
    </recommendedName>
    <alternativeName>
        <fullName evidence="7">4-diphosphocytidyl-2C-methyl-D-erythritol synthase</fullName>
    </alternativeName>
    <alternativeName>
        <fullName evidence="7">MEP cytidylyltransferase</fullName>
        <shortName evidence="7">MCT</shortName>
    </alternativeName>
</protein>
<dbReference type="SUPFAM" id="SSF53448">
    <property type="entry name" value="Nucleotide-diphospho-sugar transferases"/>
    <property type="match status" value="1"/>
</dbReference>
<evidence type="ECO:0000256" key="6">
    <source>
        <dbReference type="ARBA" id="ARBA00023229"/>
    </source>
</evidence>
<dbReference type="InterPro" id="IPR001228">
    <property type="entry name" value="IspD"/>
</dbReference>
<dbReference type="HAMAP" id="MF_00108">
    <property type="entry name" value="IspD"/>
    <property type="match status" value="1"/>
</dbReference>
<feature type="site" description="Positions MEP for the nucleophilic attack" evidence="7">
    <location>
        <position position="159"/>
    </location>
</feature>
<name>A0A2S7XTH5_9GAMM</name>
<feature type="site" description="Transition state stabilizer" evidence="7">
    <location>
        <position position="26"/>
    </location>
</feature>
<keyword evidence="5 7" id="KW-0548">Nucleotidyltransferase</keyword>
<dbReference type="InterPro" id="IPR050088">
    <property type="entry name" value="IspD/TarI_cytidylyltransf_bact"/>
</dbReference>
<evidence type="ECO:0000313" key="9">
    <source>
        <dbReference type="Proteomes" id="UP000239936"/>
    </source>
</evidence>
<dbReference type="UniPathway" id="UPA00056">
    <property type="reaction ID" value="UER00093"/>
</dbReference>
<evidence type="ECO:0000256" key="2">
    <source>
        <dbReference type="ARBA" id="ARBA00004787"/>
    </source>
</evidence>
<dbReference type="GO" id="GO:0050518">
    <property type="term" value="F:2-C-methyl-D-erythritol 4-phosphate cytidylyltransferase activity"/>
    <property type="evidence" value="ECO:0007669"/>
    <property type="project" value="UniProtKB-UniRule"/>
</dbReference>
<dbReference type="InterPro" id="IPR018294">
    <property type="entry name" value="ISPD_synthase_CS"/>
</dbReference>
<evidence type="ECO:0000256" key="5">
    <source>
        <dbReference type="ARBA" id="ARBA00022695"/>
    </source>
</evidence>
<evidence type="ECO:0000313" key="8">
    <source>
        <dbReference type="EMBL" id="PQJ97035.1"/>
    </source>
</evidence>
<dbReference type="Pfam" id="PF01128">
    <property type="entry name" value="IspD"/>
    <property type="match status" value="1"/>
</dbReference>
<keyword evidence="6 7" id="KW-0414">Isoprene biosynthesis</keyword>
<dbReference type="CDD" id="cd02516">
    <property type="entry name" value="CDP-ME_synthetase"/>
    <property type="match status" value="1"/>
</dbReference>
<organism evidence="8 9">
    <name type="scientific">Chromatium okenii</name>
    <dbReference type="NCBI Taxonomy" id="61644"/>
    <lineage>
        <taxon>Bacteria</taxon>
        <taxon>Pseudomonadati</taxon>
        <taxon>Pseudomonadota</taxon>
        <taxon>Gammaproteobacteria</taxon>
        <taxon>Chromatiales</taxon>
        <taxon>Chromatiaceae</taxon>
        <taxon>Chromatium</taxon>
    </lineage>
</organism>
<evidence type="ECO:0000256" key="7">
    <source>
        <dbReference type="HAMAP-Rule" id="MF_00108"/>
    </source>
</evidence>
<dbReference type="OrthoDB" id="9806837at2"/>
<dbReference type="EMBL" id="PPGH01000018">
    <property type="protein sequence ID" value="PQJ97035.1"/>
    <property type="molecule type" value="Genomic_DNA"/>
</dbReference>
<comment type="pathway">
    <text evidence="2 7">Isoprenoid biosynthesis; isopentenyl diphosphate biosynthesis via DXP pathway; isopentenyl diphosphate from 1-deoxy-D-xylulose 5-phosphate: step 2/6.</text>
</comment>